<accession>A0ABV0KEZ4</accession>
<evidence type="ECO:0000313" key="2">
    <source>
        <dbReference type="Proteomes" id="UP001476950"/>
    </source>
</evidence>
<keyword evidence="2" id="KW-1185">Reference proteome</keyword>
<dbReference type="EMBL" id="JAMPLM010000002">
    <property type="protein sequence ID" value="MEP1057803.1"/>
    <property type="molecule type" value="Genomic_DNA"/>
</dbReference>
<reference evidence="1 2" key="1">
    <citation type="submission" date="2022-04" db="EMBL/GenBank/DDBJ databases">
        <title>Positive selection, recombination, and allopatry shape intraspecific diversity of widespread and dominant cyanobacteria.</title>
        <authorList>
            <person name="Wei J."/>
            <person name="Shu W."/>
            <person name="Hu C."/>
        </authorList>
    </citation>
    <scope>NUCLEOTIDE SEQUENCE [LARGE SCALE GENOMIC DNA]</scope>
    <source>
        <strain evidence="1 2">AS-A4</strain>
    </source>
</reference>
<evidence type="ECO:0000313" key="1">
    <source>
        <dbReference type="EMBL" id="MEP1057803.1"/>
    </source>
</evidence>
<dbReference type="RefSeq" id="WP_190450998.1">
    <property type="nucleotide sequence ID" value="NZ_JAMPLM010000002.1"/>
</dbReference>
<proteinExistence type="predicted"/>
<gene>
    <name evidence="1" type="ORF">NDI38_05085</name>
</gene>
<sequence length="55" mass="6264">MDNPPTMHQLKAEAHRLIEAIARRPGSIKLLLGVLPVLQMYANYKANQQQGRILR</sequence>
<comment type="caution">
    <text evidence="1">The sequence shown here is derived from an EMBL/GenBank/DDBJ whole genome shotgun (WGS) entry which is preliminary data.</text>
</comment>
<organism evidence="1 2">
    <name type="scientific">Stenomitos frigidus AS-A4</name>
    <dbReference type="NCBI Taxonomy" id="2933935"/>
    <lineage>
        <taxon>Bacteria</taxon>
        <taxon>Bacillati</taxon>
        <taxon>Cyanobacteriota</taxon>
        <taxon>Cyanophyceae</taxon>
        <taxon>Leptolyngbyales</taxon>
        <taxon>Leptolyngbyaceae</taxon>
        <taxon>Stenomitos</taxon>
    </lineage>
</organism>
<name>A0ABV0KEZ4_9CYAN</name>
<protein>
    <submittedName>
        <fullName evidence="1">Uncharacterized protein</fullName>
    </submittedName>
</protein>
<dbReference type="Proteomes" id="UP001476950">
    <property type="component" value="Unassembled WGS sequence"/>
</dbReference>